<gene>
    <name evidence="3" type="ORF">GPAL_2840</name>
</gene>
<keyword evidence="1" id="KW-0812">Transmembrane</keyword>
<evidence type="ECO:0000256" key="2">
    <source>
        <dbReference type="SAM" id="SignalP"/>
    </source>
</evidence>
<dbReference type="OrthoDB" id="9974190at2"/>
<feature type="chain" id="PRO_5003901663" description="PEP-CTERM protein-sorting domain-containing protein" evidence="2">
    <location>
        <begin position="23"/>
        <end position="239"/>
    </location>
</feature>
<dbReference type="Proteomes" id="UP000006251">
    <property type="component" value="Unassembled WGS sequence"/>
</dbReference>
<proteinExistence type="predicted"/>
<sequence length="239" mass="25036">MIRISKLAFMLAALVFAGQASATVITYTSQSSWLAALSGAAVTTETFDGASSSFDENTSDNIIGTNLTLDLIGGTNDTGPTGLTGSGQLEFEVDSSSISSGQGLEINIKSTVFYGFALLNLTANESSDPMVNLHEIAIIIDGFGFLLSDILGLTSPSDLSSDDAIAPFIGFISTVEISSFKFVHGDAIRNVTGSYENFWLDGLSIARSMPNPMPASAPATLAIFGIGLARLGWSRRKKA</sequence>
<dbReference type="EMBL" id="BAEQ01000050">
    <property type="protein sequence ID" value="GAC29691.1"/>
    <property type="molecule type" value="Genomic_DNA"/>
</dbReference>
<feature type="signal peptide" evidence="2">
    <location>
        <begin position="1"/>
        <end position="22"/>
    </location>
</feature>
<evidence type="ECO:0000313" key="4">
    <source>
        <dbReference type="Proteomes" id="UP000006251"/>
    </source>
</evidence>
<keyword evidence="1" id="KW-1133">Transmembrane helix</keyword>
<evidence type="ECO:0000256" key="1">
    <source>
        <dbReference type="SAM" id="Phobius"/>
    </source>
</evidence>
<keyword evidence="2" id="KW-0732">Signal</keyword>
<organism evidence="3 4">
    <name type="scientific">Brumicola pallidula DSM 14239 = ACAM 615</name>
    <dbReference type="NCBI Taxonomy" id="1121922"/>
    <lineage>
        <taxon>Bacteria</taxon>
        <taxon>Pseudomonadati</taxon>
        <taxon>Pseudomonadota</taxon>
        <taxon>Gammaproteobacteria</taxon>
        <taxon>Alteromonadales</taxon>
        <taxon>Alteromonadaceae</taxon>
        <taxon>Brumicola</taxon>
    </lineage>
</organism>
<keyword evidence="1" id="KW-0472">Membrane</keyword>
<keyword evidence="4" id="KW-1185">Reference proteome</keyword>
<protein>
    <recommendedName>
        <fullName evidence="5">PEP-CTERM protein-sorting domain-containing protein</fullName>
    </recommendedName>
</protein>
<dbReference type="AlphaFoldDB" id="K6Z0F8"/>
<reference evidence="4" key="1">
    <citation type="journal article" date="2014" name="Environ. Microbiol.">
        <title>Comparative genomics of the marine bacterial genus Glaciecola reveals the high degree of genomic diversity and genomic characteristic for cold adaptation.</title>
        <authorList>
            <person name="Qin Q.L."/>
            <person name="Xie B.B."/>
            <person name="Yu Y."/>
            <person name="Shu Y.L."/>
            <person name="Rong J.C."/>
            <person name="Zhang Y.J."/>
            <person name="Zhao D.L."/>
            <person name="Chen X.L."/>
            <person name="Zhang X.Y."/>
            <person name="Chen B."/>
            <person name="Zhou B.C."/>
            <person name="Zhang Y.Z."/>
        </authorList>
    </citation>
    <scope>NUCLEOTIDE SEQUENCE [LARGE SCALE GENOMIC DNA]</scope>
    <source>
        <strain evidence="4">ACAM 615</strain>
    </source>
</reference>
<accession>K6Z0F8</accession>
<feature type="transmembrane region" description="Helical" evidence="1">
    <location>
        <begin position="215"/>
        <end position="233"/>
    </location>
</feature>
<evidence type="ECO:0008006" key="5">
    <source>
        <dbReference type="Google" id="ProtNLM"/>
    </source>
</evidence>
<evidence type="ECO:0000313" key="3">
    <source>
        <dbReference type="EMBL" id="GAC29691.1"/>
    </source>
</evidence>
<name>K6Z0F8_9ALTE</name>
<comment type="caution">
    <text evidence="3">The sequence shown here is derived from an EMBL/GenBank/DDBJ whole genome shotgun (WGS) entry which is preliminary data.</text>
</comment>
<dbReference type="RefSeq" id="WP_006012941.1">
    <property type="nucleotide sequence ID" value="NZ_BAEQ01000050.1"/>
</dbReference>